<name>A0A8J6E4C8_9EUKA</name>
<proteinExistence type="predicted"/>
<gene>
    <name evidence="2" type="ORF">J8273_1400</name>
</gene>
<evidence type="ECO:0000256" key="1">
    <source>
        <dbReference type="SAM" id="MobiDB-lite"/>
    </source>
</evidence>
<dbReference type="AlphaFoldDB" id="A0A8J6E4C8"/>
<feature type="compositionally biased region" description="Basic residues" evidence="1">
    <location>
        <begin position="148"/>
        <end position="163"/>
    </location>
</feature>
<keyword evidence="3" id="KW-1185">Reference proteome</keyword>
<dbReference type="Proteomes" id="UP000717585">
    <property type="component" value="Unassembled WGS sequence"/>
</dbReference>
<dbReference type="EMBL" id="JAHDYR010000004">
    <property type="protein sequence ID" value="KAG9397043.1"/>
    <property type="molecule type" value="Genomic_DNA"/>
</dbReference>
<sequence length="247" mass="27559">MPRPPRQPKEKLAFDSLSELRNYVFSEDTEWNTSWNKTGGGVRLNGGKNGIMSEMWKCKCEACNAIYWIGSQPDSTGKWPLWKMETHCDVAHKHNPPKLAYKTTEDGRRCRGPGLDPFAPPPVPSEVAESAPQPVVSENNVYQYVRMSQKRSMSRKRQPKRLQRSAPPLIQQPEAMQLPQAPAVPVPLPPGCEVNSEESDIDPQNLPLLPASKDSEGGVPDRVVFPMDEPDDRPLNVPPFVPVAKST</sequence>
<evidence type="ECO:0000313" key="2">
    <source>
        <dbReference type="EMBL" id="KAG9397043.1"/>
    </source>
</evidence>
<feature type="region of interest" description="Disordered" evidence="1">
    <location>
        <begin position="147"/>
        <end position="247"/>
    </location>
</feature>
<evidence type="ECO:0000313" key="3">
    <source>
        <dbReference type="Proteomes" id="UP000717585"/>
    </source>
</evidence>
<organism evidence="2 3">
    <name type="scientific">Carpediemonas membranifera</name>
    <dbReference type="NCBI Taxonomy" id="201153"/>
    <lineage>
        <taxon>Eukaryota</taxon>
        <taxon>Metamonada</taxon>
        <taxon>Carpediemonas-like organisms</taxon>
        <taxon>Carpediemonas</taxon>
    </lineage>
</organism>
<comment type="caution">
    <text evidence="2">The sequence shown here is derived from an EMBL/GenBank/DDBJ whole genome shotgun (WGS) entry which is preliminary data.</text>
</comment>
<protein>
    <submittedName>
        <fullName evidence="2">Uncharacterized protein</fullName>
    </submittedName>
</protein>
<accession>A0A8J6E4C8</accession>
<reference evidence="2" key="1">
    <citation type="submission" date="2021-05" db="EMBL/GenBank/DDBJ databases">
        <title>A free-living protist that lacks canonical eukaryotic 1 DNA replication and segregation systems.</title>
        <authorList>
            <person name="Salas-Leiva D.E."/>
            <person name="Tromer E.C."/>
            <person name="Curtis B.A."/>
            <person name="Jerlstrom-Hultqvist J."/>
            <person name="Kolisko M."/>
            <person name="Yi Z."/>
            <person name="Salas-Leiva J.S."/>
            <person name="Gallot-Lavallee L."/>
            <person name="Kops G.J.P.L."/>
            <person name="Archibald J.M."/>
            <person name="Simpson A.G.B."/>
            <person name="Roger A.J."/>
        </authorList>
    </citation>
    <scope>NUCLEOTIDE SEQUENCE</scope>
    <source>
        <strain evidence="2">BICM</strain>
    </source>
</reference>